<feature type="region of interest" description="Disordered" evidence="1">
    <location>
        <begin position="47"/>
        <end position="119"/>
    </location>
</feature>
<accession>A0A4R5WDH5</accession>
<dbReference type="Proteomes" id="UP000294929">
    <property type="component" value="Unassembled WGS sequence"/>
</dbReference>
<gene>
    <name evidence="4" type="ORF">EUA03_19115</name>
</gene>
<evidence type="ECO:0000313" key="4">
    <source>
        <dbReference type="EMBL" id="TDK86686.1"/>
    </source>
</evidence>
<feature type="transmembrane region" description="Helical" evidence="2">
    <location>
        <begin position="181"/>
        <end position="201"/>
    </location>
</feature>
<evidence type="ECO:0000259" key="3">
    <source>
        <dbReference type="Pfam" id="PF10708"/>
    </source>
</evidence>
<keyword evidence="2" id="KW-0472">Membrane</keyword>
<dbReference type="SUPFAM" id="SSF101447">
    <property type="entry name" value="Formin homology 2 domain (FH2 domain)"/>
    <property type="match status" value="1"/>
</dbReference>
<evidence type="ECO:0000256" key="2">
    <source>
        <dbReference type="SAM" id="Phobius"/>
    </source>
</evidence>
<evidence type="ECO:0000256" key="1">
    <source>
        <dbReference type="SAM" id="MobiDB-lite"/>
    </source>
</evidence>
<reference evidence="4 5" key="1">
    <citation type="submission" date="2019-01" db="EMBL/GenBank/DDBJ databases">
        <title>High-quality-draft genome sequences of five non-tuberculosis mycobacteriaceae isolated from a nosocomial environment.</title>
        <authorList>
            <person name="Tiago I."/>
            <person name="Alarico S."/>
            <person name="Pereira S.G."/>
            <person name="Coelho C."/>
            <person name="Maranha A."/>
            <person name="Empadinhas N."/>
        </authorList>
    </citation>
    <scope>NUCLEOTIDE SEQUENCE [LARGE SCALE GENOMIC DNA]</scope>
    <source>
        <strain evidence="4 5">24AIII</strain>
    </source>
</reference>
<keyword evidence="2" id="KW-1133">Transmembrane helix</keyword>
<feature type="domain" description="DUF2510" evidence="3">
    <location>
        <begin position="26"/>
        <end position="58"/>
    </location>
</feature>
<feature type="transmembrane region" description="Helical" evidence="2">
    <location>
        <begin position="254"/>
        <end position="281"/>
    </location>
</feature>
<dbReference type="AlphaFoldDB" id="A0A4R5WDH5"/>
<proteinExistence type="predicted"/>
<feature type="region of interest" description="Disordered" evidence="1">
    <location>
        <begin position="1"/>
        <end position="32"/>
    </location>
</feature>
<feature type="compositionally biased region" description="Pro residues" evidence="1">
    <location>
        <begin position="56"/>
        <end position="96"/>
    </location>
</feature>
<dbReference type="InterPro" id="IPR018929">
    <property type="entry name" value="DUF2510"/>
</dbReference>
<protein>
    <submittedName>
        <fullName evidence="4">DUF2510 domain-containing protein</fullName>
    </submittedName>
</protein>
<feature type="transmembrane region" description="Helical" evidence="2">
    <location>
        <begin position="213"/>
        <end position="234"/>
    </location>
</feature>
<comment type="caution">
    <text evidence="4">The sequence shown here is derived from an EMBL/GenBank/DDBJ whole genome shotgun (WGS) entry which is preliminary data.</text>
</comment>
<sequence length="298" mass="30731">MCRYSPTVSNHSPVVSTGKGVHMTAPGWYDDPHDRNALRYWDGRQWTPQQQRKAAVPPPPPPPPPPRPQPNYGAPLPPPGPGAPPPGYGTPTPPVPAGYGQPLQSPGQAGFGGQMASAGSQPASQASAAAKNFAANLSVPGWLIYGGCLAAFIGVFLPWVTVSANVIIQVSVNVSPSQRPALMIFLLAVIVVTAGLAWTVLSAAPAVPAGRLTGLAASAGGLILGILLGIYWYFSGASEISDQLGGSGSDLSSLVSVSLNFGFILYTAGVAVVIAGVVMLWRKRPSASPPMQPPIQSY</sequence>
<organism evidence="4 5">
    <name type="scientific">Mycolicibacterium mucogenicum</name>
    <name type="common">Mycobacterium mucogenicum</name>
    <dbReference type="NCBI Taxonomy" id="56689"/>
    <lineage>
        <taxon>Bacteria</taxon>
        <taxon>Bacillati</taxon>
        <taxon>Actinomycetota</taxon>
        <taxon>Actinomycetes</taxon>
        <taxon>Mycobacteriales</taxon>
        <taxon>Mycobacteriaceae</taxon>
        <taxon>Mycolicibacterium</taxon>
    </lineage>
</organism>
<feature type="transmembrane region" description="Helical" evidence="2">
    <location>
        <begin position="142"/>
        <end position="161"/>
    </location>
</feature>
<evidence type="ECO:0000313" key="5">
    <source>
        <dbReference type="Proteomes" id="UP000294929"/>
    </source>
</evidence>
<dbReference type="EMBL" id="SDLO01000017">
    <property type="protein sequence ID" value="TDK86686.1"/>
    <property type="molecule type" value="Genomic_DNA"/>
</dbReference>
<dbReference type="Pfam" id="PF10708">
    <property type="entry name" value="DUF2510"/>
    <property type="match status" value="1"/>
</dbReference>
<feature type="compositionally biased region" description="Polar residues" evidence="1">
    <location>
        <begin position="1"/>
        <end position="15"/>
    </location>
</feature>
<keyword evidence="2" id="KW-0812">Transmembrane</keyword>
<name>A0A4R5WDH5_MYCMU</name>